<proteinExistence type="predicted"/>
<dbReference type="GO" id="GO:0005886">
    <property type="term" value="C:plasma membrane"/>
    <property type="evidence" value="ECO:0007669"/>
    <property type="project" value="TreeGrafter"/>
</dbReference>
<protein>
    <submittedName>
        <fullName evidence="4">Senescence domain-containing protein</fullName>
    </submittedName>
</protein>
<keyword evidence="3" id="KW-1185">Reference proteome</keyword>
<name>A0A183I1G8_9BILA</name>
<dbReference type="InterPro" id="IPR045036">
    <property type="entry name" value="Spartin-like"/>
</dbReference>
<feature type="domain" description="Senescence" evidence="1">
    <location>
        <begin position="97"/>
        <end position="261"/>
    </location>
</feature>
<evidence type="ECO:0000259" key="1">
    <source>
        <dbReference type="Pfam" id="PF06911"/>
    </source>
</evidence>
<dbReference type="STRING" id="387005.A0A183I1G8"/>
<evidence type="ECO:0000313" key="4">
    <source>
        <dbReference type="WBParaSite" id="OFLC_0001358101-mRNA-1"/>
    </source>
</evidence>
<reference evidence="2 3" key="2">
    <citation type="submission" date="2018-11" db="EMBL/GenBank/DDBJ databases">
        <authorList>
            <consortium name="Pathogen Informatics"/>
        </authorList>
    </citation>
    <scope>NUCLEOTIDE SEQUENCE [LARGE SCALE GENOMIC DNA]</scope>
</reference>
<dbReference type="WBParaSite" id="OFLC_0001358101-mRNA-1">
    <property type="protein sequence ID" value="OFLC_0001358101-mRNA-1"/>
    <property type="gene ID" value="OFLC_0001358101"/>
</dbReference>
<dbReference type="Pfam" id="PF06911">
    <property type="entry name" value="Senescence"/>
    <property type="match status" value="1"/>
</dbReference>
<dbReference type="GO" id="GO:0051301">
    <property type="term" value="P:cell division"/>
    <property type="evidence" value="ECO:0007669"/>
    <property type="project" value="TreeGrafter"/>
</dbReference>
<dbReference type="Proteomes" id="UP000267606">
    <property type="component" value="Unassembled WGS sequence"/>
</dbReference>
<dbReference type="InterPro" id="IPR009686">
    <property type="entry name" value="Senescence/spartin_C"/>
</dbReference>
<evidence type="ECO:0000313" key="3">
    <source>
        <dbReference type="Proteomes" id="UP000267606"/>
    </source>
</evidence>
<dbReference type="PANTHER" id="PTHR21068:SF43">
    <property type="entry name" value="SPARTIN"/>
    <property type="match status" value="1"/>
</dbReference>
<dbReference type="PANTHER" id="PTHR21068">
    <property type="entry name" value="SPARTIN"/>
    <property type="match status" value="1"/>
</dbReference>
<evidence type="ECO:0000313" key="2">
    <source>
        <dbReference type="EMBL" id="VDP14124.1"/>
    </source>
</evidence>
<reference evidence="4" key="1">
    <citation type="submission" date="2016-06" db="UniProtKB">
        <authorList>
            <consortium name="WormBaseParasite"/>
        </authorList>
    </citation>
    <scope>IDENTIFICATION</scope>
</reference>
<dbReference type="EMBL" id="UZAJ01040274">
    <property type="protein sequence ID" value="VDP14124.1"/>
    <property type="molecule type" value="Genomic_DNA"/>
</dbReference>
<organism evidence="4">
    <name type="scientific">Onchocerca flexuosa</name>
    <dbReference type="NCBI Taxonomy" id="387005"/>
    <lineage>
        <taxon>Eukaryota</taxon>
        <taxon>Metazoa</taxon>
        <taxon>Ecdysozoa</taxon>
        <taxon>Nematoda</taxon>
        <taxon>Chromadorea</taxon>
        <taxon>Rhabditida</taxon>
        <taxon>Spirurina</taxon>
        <taxon>Spiruromorpha</taxon>
        <taxon>Filarioidea</taxon>
        <taxon>Onchocercidae</taxon>
        <taxon>Onchocerca</taxon>
    </lineage>
</organism>
<accession>A0A183I1G8</accession>
<dbReference type="GO" id="GO:0030514">
    <property type="term" value="P:negative regulation of BMP signaling pathway"/>
    <property type="evidence" value="ECO:0007669"/>
    <property type="project" value="TreeGrafter"/>
</dbReference>
<sequence>VGPWSYPLVPGSTPVLKNDFGAYIVPNPTSEQPDMFVGILLPTNLDAKDEEDFYSILKHYTEIRTQELSRQMSKEEREHLSQKIGDFLMRGIFSSCSDYLATNINHVVQKTSKLVSDKSAQIRSSLTPDQEPMQINAGIRFGIHYVHKVDKIGDMGISVGKTLASGAEKHLGDGESGVVHGTVYVLGSGITSASTIWIALENASKTMAKNIADETVDTVRHKWGDQASITAHEALYATGHTSLAALQLWDLGPRSIAGRAARKAGTQFVTDLYKKKSSSRLEK</sequence>
<gene>
    <name evidence="2" type="ORF">OFLC_LOCUS13580</name>
</gene>
<dbReference type="AlphaFoldDB" id="A0A183I1G8"/>